<organism evidence="3 4">
    <name type="scientific">Folsomia candida</name>
    <name type="common">Springtail</name>
    <dbReference type="NCBI Taxonomy" id="158441"/>
    <lineage>
        <taxon>Eukaryota</taxon>
        <taxon>Metazoa</taxon>
        <taxon>Ecdysozoa</taxon>
        <taxon>Arthropoda</taxon>
        <taxon>Hexapoda</taxon>
        <taxon>Collembola</taxon>
        <taxon>Entomobryomorpha</taxon>
        <taxon>Isotomoidea</taxon>
        <taxon>Isotomidae</taxon>
        <taxon>Proisotominae</taxon>
        <taxon>Folsomia</taxon>
    </lineage>
</organism>
<keyword evidence="2" id="KW-0472">Membrane</keyword>
<dbReference type="InterPro" id="IPR053317">
    <property type="entry name" value="Tubulin_polyglutamylase"/>
</dbReference>
<keyword evidence="2" id="KW-0812">Transmembrane</keyword>
<dbReference type="PROSITE" id="PS51221">
    <property type="entry name" value="TTL"/>
    <property type="match status" value="1"/>
</dbReference>
<dbReference type="SUPFAM" id="SSF56059">
    <property type="entry name" value="Glutathione synthetase ATP-binding domain-like"/>
    <property type="match status" value="1"/>
</dbReference>
<reference evidence="3 4" key="1">
    <citation type="submission" date="2015-12" db="EMBL/GenBank/DDBJ databases">
        <title>The genome of Folsomia candida.</title>
        <authorList>
            <person name="Faddeeva A."/>
            <person name="Derks M.F."/>
            <person name="Anvar Y."/>
            <person name="Smit S."/>
            <person name="Van Straalen N."/>
            <person name="Roelofs D."/>
        </authorList>
    </citation>
    <scope>NUCLEOTIDE SEQUENCE [LARGE SCALE GENOMIC DNA]</scope>
    <source>
        <strain evidence="3 4">VU population</strain>
        <tissue evidence="3">Whole body</tissue>
    </source>
</reference>
<dbReference type="AlphaFoldDB" id="A0A226EWJ4"/>
<dbReference type="Proteomes" id="UP000198287">
    <property type="component" value="Unassembled WGS sequence"/>
</dbReference>
<comment type="caution">
    <text evidence="3">The sequence shown here is derived from an EMBL/GenBank/DDBJ whole genome shotgun (WGS) entry which is preliminary data.</text>
</comment>
<keyword evidence="4" id="KW-1185">Reference proteome</keyword>
<dbReference type="InterPro" id="IPR004344">
    <property type="entry name" value="TTL/TTLL_fam"/>
</dbReference>
<accession>A0A226EWJ4</accession>
<dbReference type="OMA" id="CGYITNK"/>
<name>A0A226EWJ4_FOLCA</name>
<sequence>MNHYSSSSRDIVADQGNGDDDHDDRFGYKDHPSFQWRNNLKGKSRDCSPNSIFKMMNLTCFLRSARSMLHRKANLYNVTVFFLLVGVFLTYLNLNKLHDLILHQQDCGGLLKSSSASGGEFIQKKKFALHGRRVDSGYLKHVVEVLESVGWHRTSLESQDWDLLWAHDYPFRTLKDQLDASGNKKRFINHFPGSGYVTNKMSLATSSLPHVPKAFQLPKDKDKLLKYAADNQHKRFVQKSNNHRGIRISPLAALNLTSNSSFVQEYISNPLLIDGHKFDIGVYTILTSIAPLRLYIHGDVLFRFCPEAYHPFDPDVVDKYVVGDDYLPLWKVDSLSPFYNGLGMGMKASFNAWYDLKRAKNKTGAKTSDAIWTQVEDAIRAVYLAKEASILETTRKFGNSHHNYFEMVRFDFVIDDDGQVFIMEANMSPNLSSAHFPPNQELYRQVLYNLFKLVGVASVEVDGRSTTDTTSVTRKHLAVFPEECSSSKCLYDCDSVRCSLCAHCLSPGGREALARAYLEGVNQGDTIRIFPPNNRSGALRSLDTVKLSQENQREVEWFRGKCDLAPSTVFC</sequence>
<protein>
    <submittedName>
        <fullName evidence="3">Tubulin polyglutamylase TTLL4</fullName>
    </submittedName>
</protein>
<dbReference type="EMBL" id="LNIX01000001">
    <property type="protein sequence ID" value="OXA61444.1"/>
    <property type="molecule type" value="Genomic_DNA"/>
</dbReference>
<evidence type="ECO:0000256" key="2">
    <source>
        <dbReference type="SAM" id="Phobius"/>
    </source>
</evidence>
<gene>
    <name evidence="3" type="ORF">Fcan01_03831</name>
</gene>
<dbReference type="Gene3D" id="3.30.470.20">
    <property type="entry name" value="ATP-grasp fold, B domain"/>
    <property type="match status" value="1"/>
</dbReference>
<dbReference type="OrthoDB" id="202825at2759"/>
<dbReference type="PANTHER" id="PTHR47113:SF1">
    <property type="entry name" value="LD09343P"/>
    <property type="match status" value="1"/>
</dbReference>
<evidence type="ECO:0000313" key="3">
    <source>
        <dbReference type="EMBL" id="OXA61444.1"/>
    </source>
</evidence>
<dbReference type="PANTHER" id="PTHR47113">
    <property type="entry name" value="LD09343P"/>
    <property type="match status" value="1"/>
</dbReference>
<dbReference type="Pfam" id="PF03133">
    <property type="entry name" value="TTL"/>
    <property type="match status" value="1"/>
</dbReference>
<keyword evidence="2" id="KW-1133">Transmembrane helix</keyword>
<feature type="region of interest" description="Disordered" evidence="1">
    <location>
        <begin position="1"/>
        <end position="30"/>
    </location>
</feature>
<evidence type="ECO:0000313" key="4">
    <source>
        <dbReference type="Proteomes" id="UP000198287"/>
    </source>
</evidence>
<feature type="transmembrane region" description="Helical" evidence="2">
    <location>
        <begin position="73"/>
        <end position="94"/>
    </location>
</feature>
<evidence type="ECO:0000256" key="1">
    <source>
        <dbReference type="SAM" id="MobiDB-lite"/>
    </source>
</evidence>
<proteinExistence type="predicted"/>